<gene>
    <name evidence="1" type="ORF">FOL47_008417</name>
</gene>
<comment type="caution">
    <text evidence="1">The sequence shown here is derived from an EMBL/GenBank/DDBJ whole genome shotgun (WGS) entry which is preliminary data.</text>
</comment>
<evidence type="ECO:0000313" key="1">
    <source>
        <dbReference type="EMBL" id="KAF4657475.1"/>
    </source>
</evidence>
<dbReference type="Proteomes" id="UP000591131">
    <property type="component" value="Unassembled WGS sequence"/>
</dbReference>
<sequence length="248" mass="27391">MPVTYRHVKGKDNSFSVLLSRLIQGGKSYLPEGGKDAFVLLTSASSNSDSVTAQDLVPSLLQGELRSKLISLQHSDSSTLLHSESLKAWHDHFRANTQVSRLAAEAKRLGLVTLERGLLPTISDVDTGGAVFVPGTKITGPVIPIGQMNGLDELVSTNVHVDWNVRDWLLFVTRDLDYHRSARNMRDSLVFLFTQAHRLSSAQGGASRLWAKGLTRGKRGLECTSYQQTDNNKRRTTVVRPLTTQRGR</sequence>
<dbReference type="EMBL" id="JAAPAO010000539">
    <property type="protein sequence ID" value="KAF4657475.1"/>
    <property type="molecule type" value="Genomic_DNA"/>
</dbReference>
<reference evidence="1 2" key="1">
    <citation type="submission" date="2020-04" db="EMBL/GenBank/DDBJ databases">
        <title>Perkinsus chesapeaki whole genome sequence.</title>
        <authorList>
            <person name="Bogema D.R."/>
        </authorList>
    </citation>
    <scope>NUCLEOTIDE SEQUENCE [LARGE SCALE GENOMIC DNA]</scope>
    <source>
        <strain evidence="1">ATCC PRA-425</strain>
    </source>
</reference>
<organism evidence="1 2">
    <name type="scientific">Perkinsus chesapeaki</name>
    <name type="common">Clam parasite</name>
    <name type="synonym">Perkinsus andrewsi</name>
    <dbReference type="NCBI Taxonomy" id="330153"/>
    <lineage>
        <taxon>Eukaryota</taxon>
        <taxon>Sar</taxon>
        <taxon>Alveolata</taxon>
        <taxon>Perkinsozoa</taxon>
        <taxon>Perkinsea</taxon>
        <taxon>Perkinsida</taxon>
        <taxon>Perkinsidae</taxon>
        <taxon>Perkinsus</taxon>
    </lineage>
</organism>
<name>A0A7J6LE15_PERCH</name>
<dbReference type="AlphaFoldDB" id="A0A7J6LE15"/>
<keyword evidence="2" id="KW-1185">Reference proteome</keyword>
<evidence type="ECO:0000313" key="2">
    <source>
        <dbReference type="Proteomes" id="UP000591131"/>
    </source>
</evidence>
<protein>
    <submittedName>
        <fullName evidence="1">Uncharacterized protein</fullName>
    </submittedName>
</protein>
<accession>A0A7J6LE15</accession>
<proteinExistence type="predicted"/>